<dbReference type="SUPFAM" id="SSF48403">
    <property type="entry name" value="Ankyrin repeat"/>
    <property type="match status" value="1"/>
</dbReference>
<accession>A0AAD4NUP8</accession>
<dbReference type="Gene3D" id="1.25.40.20">
    <property type="entry name" value="Ankyrin repeat-containing domain"/>
    <property type="match status" value="1"/>
</dbReference>
<dbReference type="Proteomes" id="UP001199106">
    <property type="component" value="Unassembled WGS sequence"/>
</dbReference>
<dbReference type="PROSITE" id="PS50297">
    <property type="entry name" value="ANK_REP_REGION"/>
    <property type="match status" value="1"/>
</dbReference>
<evidence type="ECO:0000313" key="3">
    <source>
        <dbReference type="EMBL" id="KAG9194993.1"/>
    </source>
</evidence>
<feature type="repeat" description="ANK" evidence="1">
    <location>
        <begin position="406"/>
        <end position="438"/>
    </location>
</feature>
<evidence type="ECO:0000256" key="2">
    <source>
        <dbReference type="SAM" id="MobiDB-lite"/>
    </source>
</evidence>
<dbReference type="AlphaFoldDB" id="A0AAD4NUP8"/>
<dbReference type="PROSITE" id="PS50088">
    <property type="entry name" value="ANK_REPEAT"/>
    <property type="match status" value="1"/>
</dbReference>
<dbReference type="Pfam" id="PF00023">
    <property type="entry name" value="Ank"/>
    <property type="match status" value="1"/>
</dbReference>
<protein>
    <recommendedName>
        <fullName evidence="5">Ankyrin</fullName>
    </recommendedName>
</protein>
<feature type="region of interest" description="Disordered" evidence="2">
    <location>
        <begin position="503"/>
        <end position="526"/>
    </location>
</feature>
<evidence type="ECO:0000256" key="1">
    <source>
        <dbReference type="PROSITE-ProRule" id="PRU00023"/>
    </source>
</evidence>
<gene>
    <name evidence="3" type="ORF">G6011_00113</name>
</gene>
<evidence type="ECO:0000313" key="4">
    <source>
        <dbReference type="Proteomes" id="UP001199106"/>
    </source>
</evidence>
<organism evidence="3 4">
    <name type="scientific">Alternaria panax</name>
    <dbReference type="NCBI Taxonomy" id="48097"/>
    <lineage>
        <taxon>Eukaryota</taxon>
        <taxon>Fungi</taxon>
        <taxon>Dikarya</taxon>
        <taxon>Ascomycota</taxon>
        <taxon>Pezizomycotina</taxon>
        <taxon>Dothideomycetes</taxon>
        <taxon>Pleosporomycetidae</taxon>
        <taxon>Pleosporales</taxon>
        <taxon>Pleosporineae</taxon>
        <taxon>Pleosporaceae</taxon>
        <taxon>Alternaria</taxon>
        <taxon>Alternaria sect. Panax</taxon>
    </lineage>
</organism>
<comment type="caution">
    <text evidence="3">The sequence shown here is derived from an EMBL/GenBank/DDBJ whole genome shotgun (WGS) entry which is preliminary data.</text>
</comment>
<dbReference type="InterPro" id="IPR002110">
    <property type="entry name" value="Ankyrin_rpt"/>
</dbReference>
<sequence>MTNLSDLPAEVLREILIHAVNVRGLKRGLRLRLVNKEFSQEVKSALYQSHAPGDYLQEWHPVRPELESEFDAFWHPYLTNKIIQKKWDDGSLSERIHRTTGRVTPHITIFVRGIGHRLMSRDEERRKERLCEIALCGGIYRAAERLCQISHPEEGSKETLYEVLKQYIYTFCSHPRRILARARFSSRRTKTCPFSDSLYFLEMALANDCHKGIRSALNDPAVEDMLSHSLERPCVYQCEHYITTSSAERGNMVFLAKIFANPTFQQKRKRIQSVAFNAAVRECRLDVVRFIMEPREHWSDVELIVNLNEDAIRCGVLKSRSVDFCFQLFGLLASRLRIPTVSAKHGPDTYNRHRLWEHLRYDNVLCIVASGSPQRADVAQWLLDHGASVSLTAEEEEILVKSTRRVYRSPLERAVKGGNEKIVRLLLDHGAGLKDVEATYYYAEAARQGRLDMIRILVEYVGSWVCIPYTVSSVLELVGCQPDKRNARSTHALQMRLYAGKFRHTKDLHRPPNPQRPTRDSTSPNNALRDEVLAQRIAKNLQQRRLPPLHTIEKPQHWTVRGMEYPRTRAHLHIVRSGKHQV</sequence>
<proteinExistence type="predicted"/>
<dbReference type="EMBL" id="JAANER010000001">
    <property type="protein sequence ID" value="KAG9194993.1"/>
    <property type="molecule type" value="Genomic_DNA"/>
</dbReference>
<name>A0AAD4NUP8_9PLEO</name>
<keyword evidence="1" id="KW-0040">ANK repeat</keyword>
<keyword evidence="4" id="KW-1185">Reference proteome</keyword>
<dbReference type="InterPro" id="IPR036770">
    <property type="entry name" value="Ankyrin_rpt-contain_sf"/>
</dbReference>
<evidence type="ECO:0008006" key="5">
    <source>
        <dbReference type="Google" id="ProtNLM"/>
    </source>
</evidence>
<dbReference type="SMART" id="SM00248">
    <property type="entry name" value="ANK"/>
    <property type="match status" value="2"/>
</dbReference>
<reference evidence="3" key="1">
    <citation type="submission" date="2021-07" db="EMBL/GenBank/DDBJ databases">
        <title>Genome Resource of American Ginseng Black Spot Pathogen Alternaria panax.</title>
        <authorList>
            <person name="Qiu C."/>
            <person name="Wang W."/>
            <person name="Liu Z."/>
        </authorList>
    </citation>
    <scope>NUCLEOTIDE SEQUENCE</scope>
    <source>
        <strain evidence="3">BNCC115425</strain>
    </source>
</reference>